<gene>
    <name evidence="1" type="ORF">E2C01_035000</name>
</gene>
<organism evidence="1 2">
    <name type="scientific">Portunus trituberculatus</name>
    <name type="common">Swimming crab</name>
    <name type="synonym">Neptunus trituberculatus</name>
    <dbReference type="NCBI Taxonomy" id="210409"/>
    <lineage>
        <taxon>Eukaryota</taxon>
        <taxon>Metazoa</taxon>
        <taxon>Ecdysozoa</taxon>
        <taxon>Arthropoda</taxon>
        <taxon>Crustacea</taxon>
        <taxon>Multicrustacea</taxon>
        <taxon>Malacostraca</taxon>
        <taxon>Eumalacostraca</taxon>
        <taxon>Eucarida</taxon>
        <taxon>Decapoda</taxon>
        <taxon>Pleocyemata</taxon>
        <taxon>Brachyura</taxon>
        <taxon>Eubrachyura</taxon>
        <taxon>Portunoidea</taxon>
        <taxon>Portunidae</taxon>
        <taxon>Portuninae</taxon>
        <taxon>Portunus</taxon>
    </lineage>
</organism>
<proteinExistence type="predicted"/>
<name>A0A5B7F210_PORTR</name>
<dbReference type="AlphaFoldDB" id="A0A5B7F210"/>
<accession>A0A5B7F210</accession>
<sequence length="60" mass="6614">MTLLLHLGGAESGVRIALQNPRDISDSDCLTSHPWLFPQSRTLGNPGEHRAKAHMAITYM</sequence>
<keyword evidence="2" id="KW-1185">Reference proteome</keyword>
<comment type="caution">
    <text evidence="1">The sequence shown here is derived from an EMBL/GenBank/DDBJ whole genome shotgun (WGS) entry which is preliminary data.</text>
</comment>
<evidence type="ECO:0000313" key="2">
    <source>
        <dbReference type="Proteomes" id="UP000324222"/>
    </source>
</evidence>
<dbReference type="Proteomes" id="UP000324222">
    <property type="component" value="Unassembled WGS sequence"/>
</dbReference>
<evidence type="ECO:0000313" key="1">
    <source>
        <dbReference type="EMBL" id="MPC41410.1"/>
    </source>
</evidence>
<protein>
    <submittedName>
        <fullName evidence="1">Uncharacterized protein</fullName>
    </submittedName>
</protein>
<dbReference type="EMBL" id="VSRR010005047">
    <property type="protein sequence ID" value="MPC41410.1"/>
    <property type="molecule type" value="Genomic_DNA"/>
</dbReference>
<reference evidence="1 2" key="1">
    <citation type="submission" date="2019-05" db="EMBL/GenBank/DDBJ databases">
        <title>Another draft genome of Portunus trituberculatus and its Hox gene families provides insights of decapod evolution.</title>
        <authorList>
            <person name="Jeong J.-H."/>
            <person name="Song I."/>
            <person name="Kim S."/>
            <person name="Choi T."/>
            <person name="Kim D."/>
            <person name="Ryu S."/>
            <person name="Kim W."/>
        </authorList>
    </citation>
    <scope>NUCLEOTIDE SEQUENCE [LARGE SCALE GENOMIC DNA]</scope>
    <source>
        <tissue evidence="1">Muscle</tissue>
    </source>
</reference>